<sequence length="349" mass="38382">MNFINSITSTLSAITPTQYGYGALGLLGLYFGKKYFNGGTVSADLLKSNLSGRIVIVTGASMGGIGYETSRVLHSLGATVILVVRNEQAGKEAREAISKQNGHADRLVVMLMDLTDLESVKKFAQEFKSKFNQLDILINNAGVMACPHSTTKQGIEIQFGCNHLGHFLLTLLLLDMIKKSNGKVINLSSLAANSSVSFVNKYATFAMDTLKGDCKQTMSTHSLYKRSKLANVLFTKKLSRELALDTTTTAQTYSLHPGAVSTNLGRWLGRAVTFILMTIMYPIMWFLLKSAHQGAQTTLHLALSDKSKLKPGSYYSDCHENIGNPCEDSIELQDRLWNNSIEICKKYLE</sequence>
<keyword evidence="3" id="KW-0812">Transmembrane</keyword>
<dbReference type="AlphaFoldDB" id="D2VA59"/>
<proteinExistence type="inferred from homology"/>
<dbReference type="GO" id="GO:0016491">
    <property type="term" value="F:oxidoreductase activity"/>
    <property type="evidence" value="ECO:0007669"/>
    <property type="project" value="UniProtKB-KW"/>
</dbReference>
<evidence type="ECO:0000313" key="4">
    <source>
        <dbReference type="EMBL" id="EFC46250.1"/>
    </source>
</evidence>
<dbReference type="Gene3D" id="3.40.50.720">
    <property type="entry name" value="NAD(P)-binding Rossmann-like Domain"/>
    <property type="match status" value="1"/>
</dbReference>
<dbReference type="PRINTS" id="PR00081">
    <property type="entry name" value="GDHRDH"/>
</dbReference>
<comment type="similarity">
    <text evidence="2">Belongs to the short-chain dehydrogenases/reductases (SDR) family.</text>
</comment>
<dbReference type="eggNOG" id="KOG1208">
    <property type="taxonomic scope" value="Eukaryota"/>
</dbReference>
<dbReference type="FunCoup" id="D2VA59">
    <property type="interactions" value="121"/>
</dbReference>
<evidence type="ECO:0000256" key="1">
    <source>
        <dbReference type="ARBA" id="ARBA00023002"/>
    </source>
</evidence>
<name>D2VA59_NAEGR</name>
<feature type="transmembrane region" description="Helical" evidence="3">
    <location>
        <begin position="267"/>
        <end position="288"/>
    </location>
</feature>
<keyword evidence="3" id="KW-1133">Transmembrane helix</keyword>
<evidence type="ECO:0000313" key="5">
    <source>
        <dbReference type="Proteomes" id="UP000006671"/>
    </source>
</evidence>
<keyword evidence="5" id="KW-1185">Reference proteome</keyword>
<dbReference type="GeneID" id="8859490"/>
<gene>
    <name evidence="4" type="ORF">NAEGRDRAFT_32453</name>
</gene>
<accession>D2VA59</accession>
<dbReference type="KEGG" id="ngr:NAEGRDRAFT_32453"/>
<keyword evidence="1" id="KW-0560">Oxidoreductase</keyword>
<dbReference type="EMBL" id="GG738859">
    <property type="protein sequence ID" value="EFC46250.1"/>
    <property type="molecule type" value="Genomic_DNA"/>
</dbReference>
<dbReference type="Pfam" id="PF00106">
    <property type="entry name" value="adh_short"/>
    <property type="match status" value="1"/>
</dbReference>
<dbReference type="OMA" id="NPWEGAQ"/>
<dbReference type="PANTHER" id="PTHR43157:SF31">
    <property type="entry name" value="PHOSPHATIDYLINOSITOL-GLYCAN BIOSYNTHESIS CLASS F PROTEIN"/>
    <property type="match status" value="1"/>
</dbReference>
<organism evidence="5">
    <name type="scientific">Naegleria gruberi</name>
    <name type="common">Amoeba</name>
    <dbReference type="NCBI Taxonomy" id="5762"/>
    <lineage>
        <taxon>Eukaryota</taxon>
        <taxon>Discoba</taxon>
        <taxon>Heterolobosea</taxon>
        <taxon>Tetramitia</taxon>
        <taxon>Eutetramitia</taxon>
        <taxon>Vahlkampfiidae</taxon>
        <taxon>Naegleria</taxon>
    </lineage>
</organism>
<dbReference type="STRING" id="5762.D2VA59"/>
<dbReference type="SUPFAM" id="SSF51735">
    <property type="entry name" value="NAD(P)-binding Rossmann-fold domains"/>
    <property type="match status" value="1"/>
</dbReference>
<keyword evidence="3" id="KW-0472">Membrane</keyword>
<dbReference type="Proteomes" id="UP000006671">
    <property type="component" value="Unassembled WGS sequence"/>
</dbReference>
<dbReference type="PANTHER" id="PTHR43157">
    <property type="entry name" value="PHOSPHATIDYLINOSITOL-GLYCAN BIOSYNTHESIS CLASS F PROTEIN-RELATED"/>
    <property type="match status" value="1"/>
</dbReference>
<dbReference type="RefSeq" id="XP_002678994.1">
    <property type="nucleotide sequence ID" value="XM_002678948.1"/>
</dbReference>
<protein>
    <submittedName>
        <fullName evidence="4">Predicted protein</fullName>
    </submittedName>
</protein>
<dbReference type="PRINTS" id="PR00080">
    <property type="entry name" value="SDRFAMILY"/>
</dbReference>
<reference evidence="4 5" key="1">
    <citation type="journal article" date="2010" name="Cell">
        <title>The genome of Naegleria gruberi illuminates early eukaryotic versatility.</title>
        <authorList>
            <person name="Fritz-Laylin L.K."/>
            <person name="Prochnik S.E."/>
            <person name="Ginger M.L."/>
            <person name="Dacks J.B."/>
            <person name="Carpenter M.L."/>
            <person name="Field M.C."/>
            <person name="Kuo A."/>
            <person name="Paredez A."/>
            <person name="Chapman J."/>
            <person name="Pham J."/>
            <person name="Shu S."/>
            <person name="Neupane R."/>
            <person name="Cipriano M."/>
            <person name="Mancuso J."/>
            <person name="Tu H."/>
            <person name="Salamov A."/>
            <person name="Lindquist E."/>
            <person name="Shapiro H."/>
            <person name="Lucas S."/>
            <person name="Grigoriev I.V."/>
            <person name="Cande W.Z."/>
            <person name="Fulton C."/>
            <person name="Rokhsar D.S."/>
            <person name="Dawson S.C."/>
        </authorList>
    </citation>
    <scope>NUCLEOTIDE SEQUENCE [LARGE SCALE GENOMIC DNA]</scope>
    <source>
        <strain evidence="4 5">NEG-M</strain>
    </source>
</reference>
<dbReference type="InterPro" id="IPR036291">
    <property type="entry name" value="NAD(P)-bd_dom_sf"/>
</dbReference>
<dbReference type="InterPro" id="IPR002347">
    <property type="entry name" value="SDR_fam"/>
</dbReference>
<dbReference type="OrthoDB" id="191139at2759"/>
<evidence type="ECO:0000256" key="3">
    <source>
        <dbReference type="SAM" id="Phobius"/>
    </source>
</evidence>
<dbReference type="VEuPathDB" id="AmoebaDB:NAEGRDRAFT_32453"/>
<dbReference type="InParanoid" id="D2VA59"/>
<evidence type="ECO:0000256" key="2">
    <source>
        <dbReference type="RuleBase" id="RU000363"/>
    </source>
</evidence>